<evidence type="ECO:0000313" key="4">
    <source>
        <dbReference type="Proteomes" id="UP000001030"/>
    </source>
</evidence>
<dbReference type="KEGG" id="sbc:SbBS512_E1201"/>
<reference evidence="4" key="1">
    <citation type="submission" date="2008-05" db="EMBL/GenBank/DDBJ databases">
        <title>Complete sequence of Shigella boydii serotype 18 strain BS512.</title>
        <authorList>
            <person name="Rasko D.A."/>
            <person name="Rosovitz M."/>
            <person name="Maurelli A.T."/>
            <person name="Myers G."/>
            <person name="Seshadri R."/>
            <person name="Cer R."/>
            <person name="Jiang L."/>
            <person name="Ravel J."/>
            <person name="Sebastian Y."/>
        </authorList>
    </citation>
    <scope>NUCLEOTIDE SEQUENCE [LARGE SCALE GENOMIC DNA]</scope>
    <source>
        <strain evidence="4">CDC 3083-94 / BS512</strain>
    </source>
</reference>
<evidence type="ECO:0000259" key="1">
    <source>
        <dbReference type="Pfam" id="PF00534"/>
    </source>
</evidence>
<dbReference type="GO" id="GO:0016757">
    <property type="term" value="F:glycosyltransferase activity"/>
    <property type="evidence" value="ECO:0007669"/>
    <property type="project" value="InterPro"/>
</dbReference>
<dbReference type="STRING" id="344609.SbBS512_E1201"/>
<gene>
    <name evidence="3" type="ordered locus">SbBS512_E1201</name>
</gene>
<organism evidence="3 4">
    <name type="scientific">Shigella boydii serotype 18 (strain CDC 3083-94 / BS512)</name>
    <dbReference type="NCBI Taxonomy" id="344609"/>
    <lineage>
        <taxon>Bacteria</taxon>
        <taxon>Pseudomonadati</taxon>
        <taxon>Pseudomonadota</taxon>
        <taxon>Gammaproteobacteria</taxon>
        <taxon>Enterobacterales</taxon>
        <taxon>Enterobacteriaceae</taxon>
        <taxon>Shigella</taxon>
    </lineage>
</organism>
<dbReference type="EMBL" id="CP001063">
    <property type="protein sequence ID" value="ACD09408.1"/>
    <property type="molecule type" value="Genomic_DNA"/>
</dbReference>
<evidence type="ECO:0000259" key="2">
    <source>
        <dbReference type="Pfam" id="PF13439"/>
    </source>
</evidence>
<dbReference type="InterPro" id="IPR001296">
    <property type="entry name" value="Glyco_trans_1"/>
</dbReference>
<keyword evidence="4" id="KW-1185">Reference proteome</keyword>
<dbReference type="CDD" id="cd03808">
    <property type="entry name" value="GT4_CapM-like"/>
    <property type="match status" value="1"/>
</dbReference>
<dbReference type="HOGENOM" id="CLU_009583_0_3_6"/>
<dbReference type="InterPro" id="IPR028098">
    <property type="entry name" value="Glyco_trans_4-like_N"/>
</dbReference>
<proteinExistence type="predicted"/>
<feature type="domain" description="Glycosyl transferase family 1" evidence="1">
    <location>
        <begin position="193"/>
        <end position="343"/>
    </location>
</feature>
<dbReference type="Gene3D" id="3.40.50.2000">
    <property type="entry name" value="Glycogen Phosphorylase B"/>
    <property type="match status" value="2"/>
</dbReference>
<dbReference type="Pfam" id="PF00534">
    <property type="entry name" value="Glycos_transf_1"/>
    <property type="match status" value="1"/>
</dbReference>
<protein>
    <submittedName>
        <fullName evidence="3">WbwZ</fullName>
    </submittedName>
</protein>
<dbReference type="RefSeq" id="WP_000686711.1">
    <property type="nucleotide sequence ID" value="NC_010658.1"/>
</dbReference>
<dbReference type="Pfam" id="PF13439">
    <property type="entry name" value="Glyco_transf_4"/>
    <property type="match status" value="1"/>
</dbReference>
<evidence type="ECO:0000313" key="3">
    <source>
        <dbReference type="EMBL" id="ACD09408.1"/>
    </source>
</evidence>
<dbReference type="Proteomes" id="UP000001030">
    <property type="component" value="Chromosome"/>
</dbReference>
<dbReference type="CAZy" id="GT4">
    <property type="family name" value="Glycosyltransferase Family 4"/>
</dbReference>
<dbReference type="SUPFAM" id="SSF53756">
    <property type="entry name" value="UDP-Glycosyltransferase/glycogen phosphorylase"/>
    <property type="match status" value="1"/>
</dbReference>
<dbReference type="AlphaFoldDB" id="B2TYE9"/>
<dbReference type="GO" id="GO:1901135">
    <property type="term" value="P:carbohydrate derivative metabolic process"/>
    <property type="evidence" value="ECO:0007669"/>
    <property type="project" value="UniProtKB-ARBA"/>
</dbReference>
<dbReference type="PANTHER" id="PTHR12526:SF630">
    <property type="entry name" value="GLYCOSYLTRANSFERASE"/>
    <property type="match status" value="1"/>
</dbReference>
<dbReference type="PANTHER" id="PTHR12526">
    <property type="entry name" value="GLYCOSYLTRANSFERASE"/>
    <property type="match status" value="1"/>
</dbReference>
<sequence>MKICYVITKADEIGGAQIHVRDLSIQLAKDNNEVFVIVGENGALVDELVNNNISVYVLPTLVRQINPIKDFQSILKLRKIIKKNKPDLISLHSSKAGIVGRLAAIGTDIPVIFTAHGWAFANGVGKRQQKLYCAIEKIMSPFAKKIITVSQQDKDLAIKYRVVSAEKQVVIHNGMPEIEMVCDNKKIESYPTIKLISVARFSEQKDHKTLFLALKELKDYDWSLSLVGKGPLIDHYKKYAIELGIFERIKFLGERSDVADLLSESNVFLLISNWEGFPRSILEAMRAGLPVIASDVGGTSESVLNNKTGFLISRNDVHTLKEKIEILIKNEALRNEMGRYAREIYLANFTFDSMYNKTVALYKSLVNIS</sequence>
<accession>B2TYE9</accession>
<feature type="domain" description="Glycosyltransferase subfamily 4-like N-terminal" evidence="2">
    <location>
        <begin position="13"/>
        <end position="175"/>
    </location>
</feature>
<name>B2TYE9_SHIB3</name>